<dbReference type="GO" id="GO:0032040">
    <property type="term" value="C:small-subunit processome"/>
    <property type="evidence" value="ECO:0007669"/>
    <property type="project" value="TreeGrafter"/>
</dbReference>
<dbReference type="InterPro" id="IPR007146">
    <property type="entry name" value="Sas10/Utp3/C1D"/>
</dbReference>
<dbReference type="Pfam" id="PF09368">
    <property type="entry name" value="Sas10"/>
    <property type="match status" value="1"/>
</dbReference>
<dbReference type="InterPro" id="IPR018972">
    <property type="entry name" value="Sas10_C_dom"/>
</dbReference>
<evidence type="ECO:0000256" key="3">
    <source>
        <dbReference type="ARBA" id="ARBA00022553"/>
    </source>
</evidence>
<evidence type="ECO:0000259" key="7">
    <source>
        <dbReference type="Pfam" id="PF09368"/>
    </source>
</evidence>
<feature type="compositionally biased region" description="Acidic residues" evidence="6">
    <location>
        <begin position="126"/>
        <end position="142"/>
    </location>
</feature>
<keyword evidence="5" id="KW-0175">Coiled coil</keyword>
<accession>A0A0G2JC41</accession>
<evidence type="ECO:0000313" key="8">
    <source>
        <dbReference type="EMBL" id="KKZ68571.1"/>
    </source>
</evidence>
<comment type="caution">
    <text evidence="8">The sequence shown here is derived from an EMBL/GenBank/DDBJ whole genome shotgun (WGS) entry which is preliminary data.</text>
</comment>
<evidence type="ECO:0000313" key="9">
    <source>
        <dbReference type="Proteomes" id="UP000034164"/>
    </source>
</evidence>
<comment type="similarity">
    <text evidence="2">Belongs to the SAS10 family.</text>
</comment>
<dbReference type="PANTHER" id="PTHR13237:SF8">
    <property type="entry name" value="SOMETHING ABOUT SILENCING PROTEIN 10"/>
    <property type="match status" value="1"/>
</dbReference>
<comment type="subcellular location">
    <subcellularLocation>
        <location evidence="1">Nucleus</location>
    </subcellularLocation>
</comment>
<gene>
    <name evidence="8" type="ORF">EMCG_01020</name>
</gene>
<dbReference type="Pfam" id="PF04000">
    <property type="entry name" value="Sas10_Utp3"/>
    <property type="match status" value="1"/>
</dbReference>
<feature type="region of interest" description="Disordered" evidence="6">
    <location>
        <begin position="357"/>
        <end position="419"/>
    </location>
</feature>
<feature type="compositionally biased region" description="Acidic residues" evidence="6">
    <location>
        <begin position="86"/>
        <end position="105"/>
    </location>
</feature>
<dbReference type="Proteomes" id="UP000034164">
    <property type="component" value="Unassembled WGS sequence"/>
</dbReference>
<feature type="region of interest" description="Disordered" evidence="6">
    <location>
        <begin position="74"/>
        <end position="153"/>
    </location>
</feature>
<feature type="compositionally biased region" description="Basic residues" evidence="6">
    <location>
        <begin position="439"/>
        <end position="450"/>
    </location>
</feature>
<feature type="region of interest" description="Disordered" evidence="6">
    <location>
        <begin position="431"/>
        <end position="461"/>
    </location>
</feature>
<sequence>MGKKRKASKLSSAKQDAPDQNSRFAADAQFADSEDEFEQGRDRVLLEEAPEAKRRRKLAEQVINMVFVEEFFQPSDEEVLGYQSESIDDEEFDDDDVDDEEEEEDAQRSTLKKKSKLRLRNATSPIDDDEEGEGEGGGDEDEGMKGWGSSKKDYYDADVIETEADAFEEEAEAKKIQQQRLQAMNEADFGFDESEWVTSGKDGERGHKVEDNVVTEILPELQVTDNMSVDERRKILKQRYPEFEPISKDFLSLQPVYEELAAAAQNAENLANGSAKSSRDDDDDDYVPLPVVKFRALSAYLGAISMYFSLLTSPSRNGEERLAMSPAELREHPIMETLINCKKQWEEVKDVQQIEDSEMESDYSVDEDQISHVSEPASKITEIKKKPVEPTQVTKSKKTKAQKAAEDAQAIAEKKRSEKLRQTEAELADLSKLLDSRTTKKPSKQAKKSKPKDDDSDFGDETTLDALEAEEKAKKKKSLRFYTSQIAQKANKRDAAGRDAGGDTDLPHRERLKDRQARLNAQAEKRGHRTPDDLHKLGGDSDEDDHRLARDVRGDKDKGNGGAGSDSDDYYDMVAARSKQKKADKKKLAEAHAEAAREGGRVEIQEAIGEDGKRAITYAIEKNKGLTPKRNKDVRNPRVKKRKKYEEKKKKLGSIRQIYKGGEGRGGYGGELTGIKTNLVKSVKL</sequence>
<dbReference type="EMBL" id="LCZI01000091">
    <property type="protein sequence ID" value="KKZ68571.1"/>
    <property type="molecule type" value="Genomic_DNA"/>
</dbReference>
<feature type="region of interest" description="Disordered" evidence="6">
    <location>
        <begin position="627"/>
        <end position="648"/>
    </location>
</feature>
<dbReference type="PANTHER" id="PTHR13237">
    <property type="entry name" value="SOMETHING ABOUT SILENCING PROTEIN 10-RELATED"/>
    <property type="match status" value="1"/>
</dbReference>
<keyword evidence="4" id="KW-0539">Nucleus</keyword>
<feature type="coiled-coil region" evidence="5">
    <location>
        <begin position="157"/>
        <end position="186"/>
    </location>
</feature>
<dbReference type="OrthoDB" id="1924577at2759"/>
<feature type="compositionally biased region" description="Basic and acidic residues" evidence="6">
    <location>
        <begin position="586"/>
        <end position="599"/>
    </location>
</feature>
<feature type="compositionally biased region" description="Basic residues" evidence="6">
    <location>
        <begin position="110"/>
        <end position="119"/>
    </location>
</feature>
<feature type="compositionally biased region" description="Acidic residues" evidence="6">
    <location>
        <begin position="357"/>
        <end position="368"/>
    </location>
</feature>
<name>A0A0G2JC41_9EURO</name>
<evidence type="ECO:0000256" key="6">
    <source>
        <dbReference type="SAM" id="MobiDB-lite"/>
    </source>
</evidence>
<feature type="region of interest" description="Disordered" evidence="6">
    <location>
        <begin position="487"/>
        <end position="599"/>
    </location>
</feature>
<dbReference type="AlphaFoldDB" id="A0A0G2JC41"/>
<dbReference type="GO" id="GO:0000462">
    <property type="term" value="P:maturation of SSU-rRNA from tricistronic rRNA transcript (SSU-rRNA, 5.8S rRNA, LSU-rRNA)"/>
    <property type="evidence" value="ECO:0007669"/>
    <property type="project" value="TreeGrafter"/>
</dbReference>
<evidence type="ECO:0000256" key="1">
    <source>
        <dbReference type="ARBA" id="ARBA00004123"/>
    </source>
</evidence>
<keyword evidence="3" id="KW-0597">Phosphoprotein</keyword>
<protein>
    <recommendedName>
        <fullName evidence="7">Sas10 C-terminal domain-containing protein</fullName>
    </recommendedName>
</protein>
<evidence type="ECO:0000256" key="2">
    <source>
        <dbReference type="ARBA" id="ARBA00010979"/>
    </source>
</evidence>
<feature type="domain" description="Sas10 C-terminal" evidence="7">
    <location>
        <begin position="610"/>
        <end position="685"/>
    </location>
</feature>
<evidence type="ECO:0000256" key="5">
    <source>
        <dbReference type="SAM" id="Coils"/>
    </source>
</evidence>
<proteinExistence type="inferred from homology"/>
<reference evidence="9" key="1">
    <citation type="journal article" date="2015" name="PLoS Genet.">
        <title>The dynamic genome and transcriptome of the human fungal pathogen Blastomyces and close relative Emmonsia.</title>
        <authorList>
            <person name="Munoz J.F."/>
            <person name="Gauthier G.M."/>
            <person name="Desjardins C.A."/>
            <person name="Gallo J.E."/>
            <person name="Holder J."/>
            <person name="Sullivan T.D."/>
            <person name="Marty A.J."/>
            <person name="Carmen J.C."/>
            <person name="Chen Z."/>
            <person name="Ding L."/>
            <person name="Gujja S."/>
            <person name="Magrini V."/>
            <person name="Misas E."/>
            <person name="Mitreva M."/>
            <person name="Priest M."/>
            <person name="Saif S."/>
            <person name="Whiston E.A."/>
            <person name="Young S."/>
            <person name="Zeng Q."/>
            <person name="Goldman W.E."/>
            <person name="Mardis E.R."/>
            <person name="Taylor J.W."/>
            <person name="McEwen J.G."/>
            <person name="Clay O.K."/>
            <person name="Klein B.S."/>
            <person name="Cuomo C.A."/>
        </authorList>
    </citation>
    <scope>NUCLEOTIDE SEQUENCE [LARGE SCALE GENOMIC DNA]</scope>
    <source>
        <strain evidence="9">UAMH 3008</strain>
    </source>
</reference>
<organism evidence="8 9">
    <name type="scientific">[Emmonsia] crescens</name>
    <dbReference type="NCBI Taxonomy" id="73230"/>
    <lineage>
        <taxon>Eukaryota</taxon>
        <taxon>Fungi</taxon>
        <taxon>Dikarya</taxon>
        <taxon>Ascomycota</taxon>
        <taxon>Pezizomycotina</taxon>
        <taxon>Eurotiomycetes</taxon>
        <taxon>Eurotiomycetidae</taxon>
        <taxon>Onygenales</taxon>
        <taxon>Ajellomycetaceae</taxon>
        <taxon>Emergomyces</taxon>
    </lineage>
</organism>
<evidence type="ECO:0000256" key="4">
    <source>
        <dbReference type="ARBA" id="ARBA00023242"/>
    </source>
</evidence>
<feature type="compositionally biased region" description="Basic and acidic residues" evidence="6">
    <location>
        <begin position="491"/>
        <end position="559"/>
    </location>
</feature>
<dbReference type="VEuPathDB" id="FungiDB:EMCG_01020"/>
<feature type="region of interest" description="Disordered" evidence="6">
    <location>
        <begin position="1"/>
        <end position="24"/>
    </location>
</feature>